<dbReference type="SMART" id="SM00487">
    <property type="entry name" value="DEXDc"/>
    <property type="match status" value="1"/>
</dbReference>
<dbReference type="PROSITE" id="PS00039">
    <property type="entry name" value="DEAD_ATP_HELICASE"/>
    <property type="match status" value="1"/>
</dbReference>
<dbReference type="PROSITE" id="PS51195">
    <property type="entry name" value="Q_MOTIF"/>
    <property type="match status" value="1"/>
</dbReference>
<evidence type="ECO:0000256" key="4">
    <source>
        <dbReference type="ARBA" id="ARBA00022806"/>
    </source>
</evidence>
<dbReference type="Proteomes" id="UP000515154">
    <property type="component" value="Unplaced"/>
</dbReference>
<evidence type="ECO:0000259" key="7">
    <source>
        <dbReference type="PROSITE" id="PS51192"/>
    </source>
</evidence>
<keyword evidence="2" id="KW-0547">Nucleotide-binding</keyword>
<protein>
    <recommendedName>
        <fullName evidence="1">RNA helicase</fullName>
        <ecNumber evidence="1">3.6.4.13</ecNumber>
    </recommendedName>
</protein>
<dbReference type="GO" id="GO:0005829">
    <property type="term" value="C:cytosol"/>
    <property type="evidence" value="ECO:0007669"/>
    <property type="project" value="TreeGrafter"/>
</dbReference>
<sequence length="253" mass="28153">MNKQKSFKKLGICEWIVNHCDSIGVRKPSPVQSACIPEILSGKDVLACAKTGSGKTAAFALPIIQILEKDPYGIFALVLTASRELASQICDQFCLIGRPIHLKTVYYVEQLTALSELPHVVVATPGRLSDLLEYKSGDLAQSLSQLRFLVLDEADRLLEGDFETQLSSIISFLPTKNRQTLMFSATDSPILNKLTESSNPFKYKEETTTVDLLDQRFVLMEADKKDSYLLVLLDAFLRENPSSSIIVFTNQCK</sequence>
<evidence type="ECO:0000256" key="5">
    <source>
        <dbReference type="ARBA" id="ARBA00022840"/>
    </source>
</evidence>
<evidence type="ECO:0000256" key="1">
    <source>
        <dbReference type="ARBA" id="ARBA00012552"/>
    </source>
</evidence>
<feature type="domain" description="Helicase ATP-binding" evidence="7">
    <location>
        <begin position="36"/>
        <end position="205"/>
    </location>
</feature>
<dbReference type="PANTHER" id="PTHR47959">
    <property type="entry name" value="ATP-DEPENDENT RNA HELICASE RHLE-RELATED"/>
    <property type="match status" value="1"/>
</dbReference>
<dbReference type="GO" id="GO:0016787">
    <property type="term" value="F:hydrolase activity"/>
    <property type="evidence" value="ECO:0007669"/>
    <property type="project" value="UniProtKB-KW"/>
</dbReference>
<dbReference type="KEGG" id="osn:118761144"/>
<reference evidence="10" key="1">
    <citation type="submission" date="2025-08" db="UniProtKB">
        <authorList>
            <consortium name="RefSeq"/>
        </authorList>
    </citation>
    <scope>IDENTIFICATION</scope>
</reference>
<gene>
    <name evidence="10" type="primary">LOC118761144</name>
</gene>
<dbReference type="InterPro" id="IPR050079">
    <property type="entry name" value="DEAD_box_RNA_helicase"/>
</dbReference>
<dbReference type="SUPFAM" id="SSF52540">
    <property type="entry name" value="P-loop containing nucleoside triphosphate hydrolases"/>
    <property type="match status" value="1"/>
</dbReference>
<dbReference type="InterPro" id="IPR000629">
    <property type="entry name" value="RNA-helicase_DEAD-box_CS"/>
</dbReference>
<dbReference type="PANTHER" id="PTHR47959:SF24">
    <property type="entry name" value="ATP-DEPENDENT RNA HELICASE"/>
    <property type="match status" value="1"/>
</dbReference>
<name>A0A7E6EHK5_9MOLL</name>
<keyword evidence="5" id="KW-0067">ATP-binding</keyword>
<keyword evidence="3" id="KW-0378">Hydrolase</keyword>
<evidence type="ECO:0000256" key="3">
    <source>
        <dbReference type="ARBA" id="ARBA00022801"/>
    </source>
</evidence>
<dbReference type="RefSeq" id="XP_036354744.1">
    <property type="nucleotide sequence ID" value="XM_036498851.1"/>
</dbReference>
<dbReference type="InterPro" id="IPR027417">
    <property type="entry name" value="P-loop_NTPase"/>
</dbReference>
<dbReference type="EC" id="3.6.4.13" evidence="1"/>
<feature type="domain" description="DEAD-box RNA helicase Q" evidence="8">
    <location>
        <begin position="5"/>
        <end position="33"/>
    </location>
</feature>
<evidence type="ECO:0000313" key="9">
    <source>
        <dbReference type="Proteomes" id="UP000515154"/>
    </source>
</evidence>
<dbReference type="InterPro" id="IPR011545">
    <property type="entry name" value="DEAD/DEAH_box_helicase_dom"/>
</dbReference>
<dbReference type="GO" id="GO:0003676">
    <property type="term" value="F:nucleic acid binding"/>
    <property type="evidence" value="ECO:0007669"/>
    <property type="project" value="InterPro"/>
</dbReference>
<evidence type="ECO:0000259" key="8">
    <source>
        <dbReference type="PROSITE" id="PS51195"/>
    </source>
</evidence>
<evidence type="ECO:0000256" key="6">
    <source>
        <dbReference type="PROSITE-ProRule" id="PRU00552"/>
    </source>
</evidence>
<dbReference type="Gene3D" id="3.40.50.300">
    <property type="entry name" value="P-loop containing nucleotide triphosphate hydrolases"/>
    <property type="match status" value="1"/>
</dbReference>
<feature type="short sequence motif" description="Q motif" evidence="6">
    <location>
        <begin position="5"/>
        <end position="33"/>
    </location>
</feature>
<proteinExistence type="predicted"/>
<keyword evidence="9" id="KW-1185">Reference proteome</keyword>
<dbReference type="InterPro" id="IPR014001">
    <property type="entry name" value="Helicase_ATP-bd"/>
</dbReference>
<dbReference type="Pfam" id="PF00270">
    <property type="entry name" value="DEAD"/>
    <property type="match status" value="1"/>
</dbReference>
<dbReference type="GO" id="GO:0005524">
    <property type="term" value="F:ATP binding"/>
    <property type="evidence" value="ECO:0007669"/>
    <property type="project" value="UniProtKB-KW"/>
</dbReference>
<dbReference type="InterPro" id="IPR014014">
    <property type="entry name" value="RNA_helicase_DEAD_Q_motif"/>
</dbReference>
<evidence type="ECO:0000256" key="2">
    <source>
        <dbReference type="ARBA" id="ARBA00022741"/>
    </source>
</evidence>
<evidence type="ECO:0000313" key="10">
    <source>
        <dbReference type="RefSeq" id="XP_036354744.1"/>
    </source>
</evidence>
<dbReference type="GO" id="GO:0003724">
    <property type="term" value="F:RNA helicase activity"/>
    <property type="evidence" value="ECO:0007669"/>
    <property type="project" value="UniProtKB-EC"/>
</dbReference>
<accession>A0A7E6EHK5</accession>
<keyword evidence="4 10" id="KW-0347">Helicase</keyword>
<organism evidence="9 10">
    <name type="scientific">Octopus sinensis</name>
    <name type="common">East Asian common octopus</name>
    <dbReference type="NCBI Taxonomy" id="2607531"/>
    <lineage>
        <taxon>Eukaryota</taxon>
        <taxon>Metazoa</taxon>
        <taxon>Spiralia</taxon>
        <taxon>Lophotrochozoa</taxon>
        <taxon>Mollusca</taxon>
        <taxon>Cephalopoda</taxon>
        <taxon>Coleoidea</taxon>
        <taxon>Octopodiformes</taxon>
        <taxon>Octopoda</taxon>
        <taxon>Incirrata</taxon>
        <taxon>Octopodidae</taxon>
        <taxon>Octopus</taxon>
    </lineage>
</organism>
<dbReference type="PROSITE" id="PS51192">
    <property type="entry name" value="HELICASE_ATP_BIND_1"/>
    <property type="match status" value="1"/>
</dbReference>
<dbReference type="AlphaFoldDB" id="A0A7E6EHK5"/>